<sequence>MSAQSQPSRPDRPERGASEEAAGAPLTETERETSRRPAGQTPEQPKQTQDSGMTGGTAHRPEEFNPDDFE</sequence>
<comment type="caution">
    <text evidence="2">The sequence shown here is derived from an EMBL/GenBank/DDBJ whole genome shotgun (WGS) entry which is preliminary data.</text>
</comment>
<feature type="compositionally biased region" description="Polar residues" evidence="1">
    <location>
        <begin position="41"/>
        <end position="52"/>
    </location>
</feature>
<dbReference type="RefSeq" id="WP_157995666.1">
    <property type="nucleotide sequence ID" value="NZ_JACJII010000001.1"/>
</dbReference>
<gene>
    <name evidence="2" type="ORF">HNR21_001230</name>
</gene>
<protein>
    <submittedName>
        <fullName evidence="2">Uncharacterized protein</fullName>
    </submittedName>
</protein>
<keyword evidence="3" id="KW-1185">Reference proteome</keyword>
<accession>A0A7W3MUV9</accession>
<dbReference type="EMBL" id="JACJII010000001">
    <property type="protein sequence ID" value="MBA9002348.1"/>
    <property type="molecule type" value="Genomic_DNA"/>
</dbReference>
<feature type="region of interest" description="Disordered" evidence="1">
    <location>
        <begin position="1"/>
        <end position="70"/>
    </location>
</feature>
<dbReference type="Proteomes" id="UP000539313">
    <property type="component" value="Unassembled WGS sequence"/>
</dbReference>
<organism evidence="2 3">
    <name type="scientific">Thermomonospora cellulosilytica</name>
    <dbReference type="NCBI Taxonomy" id="1411118"/>
    <lineage>
        <taxon>Bacteria</taxon>
        <taxon>Bacillati</taxon>
        <taxon>Actinomycetota</taxon>
        <taxon>Actinomycetes</taxon>
        <taxon>Streptosporangiales</taxon>
        <taxon>Thermomonosporaceae</taxon>
        <taxon>Thermomonospora</taxon>
    </lineage>
</organism>
<reference evidence="2 3" key="1">
    <citation type="submission" date="2020-08" db="EMBL/GenBank/DDBJ databases">
        <title>Sequencing the genomes of 1000 actinobacteria strains.</title>
        <authorList>
            <person name="Klenk H.-P."/>
        </authorList>
    </citation>
    <scope>NUCLEOTIDE SEQUENCE [LARGE SCALE GENOMIC DNA]</scope>
    <source>
        <strain evidence="2 3">DSM 45823</strain>
    </source>
</reference>
<evidence type="ECO:0000256" key="1">
    <source>
        <dbReference type="SAM" id="MobiDB-lite"/>
    </source>
</evidence>
<feature type="compositionally biased region" description="Basic and acidic residues" evidence="1">
    <location>
        <begin position="9"/>
        <end position="18"/>
    </location>
</feature>
<dbReference type="AlphaFoldDB" id="A0A7W3MUV9"/>
<name>A0A7W3MUV9_9ACTN</name>
<proteinExistence type="predicted"/>
<evidence type="ECO:0000313" key="2">
    <source>
        <dbReference type="EMBL" id="MBA9002348.1"/>
    </source>
</evidence>
<evidence type="ECO:0000313" key="3">
    <source>
        <dbReference type="Proteomes" id="UP000539313"/>
    </source>
</evidence>